<comment type="cofactor">
    <cofactor evidence="2">
        <name>Mn(2+)</name>
        <dbReference type="ChEBI" id="CHEBI:29035"/>
    </cofactor>
</comment>
<evidence type="ECO:0000256" key="2">
    <source>
        <dbReference type="ARBA" id="ARBA00001936"/>
    </source>
</evidence>
<dbReference type="SUPFAM" id="SSF46785">
    <property type="entry name" value="Winged helix' DNA-binding domain"/>
    <property type="match status" value="1"/>
</dbReference>
<evidence type="ECO:0000313" key="11">
    <source>
        <dbReference type="Proteomes" id="UP000277633"/>
    </source>
</evidence>
<comment type="similarity">
    <text evidence="8">Belongs to the peptidase M24A family.</text>
</comment>
<dbReference type="AlphaFoldDB" id="A0A497JGB9"/>
<dbReference type="PANTHER" id="PTHR45777">
    <property type="entry name" value="METHIONINE AMINOPEPTIDASE 2"/>
    <property type="match status" value="1"/>
</dbReference>
<keyword evidence="7" id="KW-0378">Hydrolase</keyword>
<dbReference type="InterPro" id="IPR002468">
    <property type="entry name" value="Pept_M24A_MAP2"/>
</dbReference>
<comment type="catalytic activity">
    <reaction evidence="1 8">
        <text>Release of N-terminal amino acids, preferentially methionine, from peptides and arylamides.</text>
        <dbReference type="EC" id="3.4.11.18"/>
    </reaction>
</comment>
<keyword evidence="5 8" id="KW-0645">Protease</keyword>
<keyword evidence="6 8" id="KW-0479">Metal-binding</keyword>
<evidence type="ECO:0000256" key="7">
    <source>
        <dbReference type="ARBA" id="ARBA00022801"/>
    </source>
</evidence>
<dbReference type="InterPro" id="IPR001714">
    <property type="entry name" value="Pept_M24_MAP"/>
</dbReference>
<gene>
    <name evidence="10" type="ORF">DRO07_02045</name>
</gene>
<dbReference type="GO" id="GO:0005737">
    <property type="term" value="C:cytoplasm"/>
    <property type="evidence" value="ECO:0007669"/>
    <property type="project" value="TreeGrafter"/>
</dbReference>
<comment type="caution">
    <text evidence="10">The sequence shown here is derived from an EMBL/GenBank/DDBJ whole genome shotgun (WGS) entry which is preliminary data.</text>
</comment>
<dbReference type="Proteomes" id="UP000277633">
    <property type="component" value="Unassembled WGS sequence"/>
</dbReference>
<accession>A0A497JGB9</accession>
<dbReference type="InterPro" id="IPR036005">
    <property type="entry name" value="Creatinase/aminopeptidase-like"/>
</dbReference>
<dbReference type="InterPro" id="IPR000994">
    <property type="entry name" value="Pept_M24"/>
</dbReference>
<dbReference type="GO" id="GO:0070006">
    <property type="term" value="F:metalloaminopeptidase activity"/>
    <property type="evidence" value="ECO:0007669"/>
    <property type="project" value="InterPro"/>
</dbReference>
<dbReference type="EMBL" id="QMWO01000065">
    <property type="protein sequence ID" value="RLG69565.1"/>
    <property type="molecule type" value="Genomic_DNA"/>
</dbReference>
<comment type="function">
    <text evidence="8">Removes the N-terminal methionine from nascent proteins. The N-terminal methionine is often cleaved when the second residue in the primary sequence is small and uncharged (Met-Ala-, Cys, Gly, Pro, Ser, Thr, or Val).</text>
</comment>
<evidence type="ECO:0000259" key="9">
    <source>
        <dbReference type="Pfam" id="PF00557"/>
    </source>
</evidence>
<dbReference type="Gene3D" id="3.90.230.10">
    <property type="entry name" value="Creatinase/methionine aminopeptidase superfamily"/>
    <property type="match status" value="1"/>
</dbReference>
<dbReference type="SUPFAM" id="SSF55920">
    <property type="entry name" value="Creatinase/aminopeptidase"/>
    <property type="match status" value="1"/>
</dbReference>
<comment type="cofactor">
    <cofactor evidence="3">
        <name>Fe(2+)</name>
        <dbReference type="ChEBI" id="CHEBI:29033"/>
    </cofactor>
</comment>
<dbReference type="EC" id="3.4.11.18" evidence="8"/>
<keyword evidence="4 8" id="KW-0031">Aminopeptidase</keyword>
<protein>
    <recommendedName>
        <fullName evidence="8">Methionine aminopeptidase</fullName>
        <ecNumber evidence="8">3.4.11.18</ecNumber>
    </recommendedName>
</protein>
<evidence type="ECO:0000256" key="8">
    <source>
        <dbReference type="RuleBase" id="RU003653"/>
    </source>
</evidence>
<dbReference type="NCBIfam" id="TIGR00501">
    <property type="entry name" value="met_pdase_II"/>
    <property type="match status" value="1"/>
</dbReference>
<dbReference type="Gene3D" id="1.10.10.10">
    <property type="entry name" value="Winged helix-like DNA-binding domain superfamily/Winged helix DNA-binding domain"/>
    <property type="match status" value="1"/>
</dbReference>
<dbReference type="GO" id="GO:0006508">
    <property type="term" value="P:proteolysis"/>
    <property type="evidence" value="ECO:0007669"/>
    <property type="project" value="UniProtKB-KW"/>
</dbReference>
<dbReference type="PANTHER" id="PTHR45777:SF2">
    <property type="entry name" value="METHIONINE AMINOPEPTIDASE 2"/>
    <property type="match status" value="1"/>
</dbReference>
<name>A0A497JGB9_9ARCH</name>
<dbReference type="PRINTS" id="PR00599">
    <property type="entry name" value="MAPEPTIDASE"/>
</dbReference>
<evidence type="ECO:0000256" key="6">
    <source>
        <dbReference type="ARBA" id="ARBA00022723"/>
    </source>
</evidence>
<evidence type="ECO:0000313" key="10">
    <source>
        <dbReference type="EMBL" id="RLG69565.1"/>
    </source>
</evidence>
<evidence type="ECO:0000256" key="1">
    <source>
        <dbReference type="ARBA" id="ARBA00000294"/>
    </source>
</evidence>
<dbReference type="GO" id="GO:0004239">
    <property type="term" value="F:initiator methionyl aminopeptidase activity"/>
    <property type="evidence" value="ECO:0007669"/>
    <property type="project" value="UniProtKB-EC"/>
</dbReference>
<dbReference type="GO" id="GO:0046872">
    <property type="term" value="F:metal ion binding"/>
    <property type="evidence" value="ECO:0007669"/>
    <property type="project" value="UniProtKB-KW"/>
</dbReference>
<sequence length="237" mass="26443">QTPDWNDKTILKESDVLKVDIGVHVDGYIADAAFTITYAEEHKKLVKAAELALENAFALLEKNPTIGEIGATIEKTISEQGFKVVQNLTGHGLARYLQHTSPSIPNIAKQDSRVFEEGNAYAIEPFASTGDGYVREAGKANIFAIEEQRSVRNAYARKILEFVQENYKTLPFAERWLVRELKLSGFALKVGLKQLLHEKCIRAYPILHDRAGSFVAQAENSFIKTKEGIITLVKPRA</sequence>
<proteinExistence type="inferred from homology"/>
<organism evidence="10 11">
    <name type="scientific">Candidatus Iainarchaeum sp</name>
    <dbReference type="NCBI Taxonomy" id="3101447"/>
    <lineage>
        <taxon>Archaea</taxon>
        <taxon>Candidatus Iainarchaeota</taxon>
        <taxon>Candidatus Iainarchaeia</taxon>
        <taxon>Candidatus Iainarchaeales</taxon>
        <taxon>Candidatus Iainarchaeaceae</taxon>
        <taxon>Candidatus Iainarchaeum</taxon>
    </lineage>
</organism>
<dbReference type="InterPro" id="IPR036390">
    <property type="entry name" value="WH_DNA-bd_sf"/>
</dbReference>
<evidence type="ECO:0000256" key="4">
    <source>
        <dbReference type="ARBA" id="ARBA00022438"/>
    </source>
</evidence>
<reference evidence="10 11" key="1">
    <citation type="submission" date="2018-06" db="EMBL/GenBank/DDBJ databases">
        <title>Extensive metabolic versatility and redundancy in microbially diverse, dynamic hydrothermal sediments.</title>
        <authorList>
            <person name="Dombrowski N."/>
            <person name="Teske A."/>
            <person name="Baker B.J."/>
        </authorList>
    </citation>
    <scope>NUCLEOTIDE SEQUENCE [LARGE SCALE GENOMIC DNA]</scope>
    <source>
        <strain evidence="10">B9_G13</strain>
    </source>
</reference>
<evidence type="ECO:0000256" key="3">
    <source>
        <dbReference type="ARBA" id="ARBA00001954"/>
    </source>
</evidence>
<dbReference type="PROSITE" id="PS01202">
    <property type="entry name" value="MAP_2"/>
    <property type="match status" value="1"/>
</dbReference>
<feature type="domain" description="Peptidase M24" evidence="9">
    <location>
        <begin position="6"/>
        <end position="134"/>
    </location>
</feature>
<dbReference type="InterPro" id="IPR018349">
    <property type="entry name" value="Pept_M24A_MAP2_BS"/>
</dbReference>
<evidence type="ECO:0000256" key="5">
    <source>
        <dbReference type="ARBA" id="ARBA00022670"/>
    </source>
</evidence>
<dbReference type="Pfam" id="PF00557">
    <property type="entry name" value="Peptidase_M24"/>
    <property type="match status" value="1"/>
</dbReference>
<feature type="non-terminal residue" evidence="10">
    <location>
        <position position="1"/>
    </location>
</feature>
<dbReference type="InterPro" id="IPR036388">
    <property type="entry name" value="WH-like_DNA-bd_sf"/>
</dbReference>
<dbReference type="InterPro" id="IPR050247">
    <property type="entry name" value="Met_Aminopeptidase_Type2"/>
</dbReference>
<comment type="cofactor">
    <cofactor evidence="8">
        <name>Co(2+)</name>
        <dbReference type="ChEBI" id="CHEBI:48828"/>
    </cofactor>
    <cofactor evidence="8">
        <name>Zn(2+)</name>
        <dbReference type="ChEBI" id="CHEBI:29105"/>
    </cofactor>
    <cofactor evidence="8">
        <name>Mn(2+)</name>
        <dbReference type="ChEBI" id="CHEBI:29035"/>
    </cofactor>
    <cofactor evidence="8">
        <name>Fe(2+)</name>
        <dbReference type="ChEBI" id="CHEBI:29033"/>
    </cofactor>
    <text evidence="8">Binds 2 divalent metal cations per subunit. Has a high-affinity and a low affinity metal-binding site. The true nature of the physiological cofactor is under debate. The enzyme is active with cobalt, zinc, manganese or divalent iron ions.</text>
</comment>